<feature type="compositionally biased region" description="Basic and acidic residues" evidence="1">
    <location>
        <begin position="404"/>
        <end position="416"/>
    </location>
</feature>
<feature type="compositionally biased region" description="Low complexity" evidence="1">
    <location>
        <begin position="643"/>
        <end position="669"/>
    </location>
</feature>
<feature type="compositionally biased region" description="Acidic residues" evidence="1">
    <location>
        <begin position="1"/>
        <end position="12"/>
    </location>
</feature>
<protein>
    <submittedName>
        <fullName evidence="2">Uncharacterized protein</fullName>
    </submittedName>
</protein>
<evidence type="ECO:0000256" key="1">
    <source>
        <dbReference type="SAM" id="MobiDB-lite"/>
    </source>
</evidence>
<gene>
    <name evidence="2" type="ORF">DE4585_04766</name>
</gene>
<sequence>MSEEPLDVETVDSPEATAKPGETQPAAEPKAAEKADGARVSGDSPKKSGARTWTAGRVGTQMGVPPSALRNLKTGPVQGVKGLAKAQWNAGQYWAGKLGGTVAKTVPTAGAKALAKGAARLIPGVGSIVAGYEAYQAFKEGDYVSSVLNLIGVIPGPIGWIGMGAAVAWDLSGVGHPGVWEAPDGVSTFMLPASAKDSSGVKELDALLREAQQQQVFSFQDGPAGTVWNASPPKALRVDTPEVEKAFTDWLRGVSELFAEIDRMMSQSDEPYFHQYRQELAPHFAAMAELKGHVKPLMTQLSAASKSGADMYRAVLDTNKAARQQLANDGHLSDQGPASAMKAKADAAQTQLDAANDKIGKLFDTVPAPIITAKSPILAAPAAPSTKPAPLPLSATVPPALPPPEKKLESKGDDLGKLLSGLGNKGLGAGGGSPLGGSPLGGGHGGGTPLTSPTPKQAETEPKKLVDDKKEDTKKREEKSLPKPLPTNNPVVAGAPAPTPPPPGAPAPGVPKPAAGPPDTTVDVKGKKIHFPDAKTAKMAKLLAAADPNHPISLADAAAQSGLQPPVPGQDPGKQIPPADVKPGDVMVAGDKQYMVLGDGKFYDLSQYKTIGASELPHDMGSRAGYFRLGDPGAAAAGGAGPVSGPTSGVPFSVPGATDTPSAPADTSPPAAPPGQPVGAAHSSAKAPQSVPSEGSPGVPKQGGAAPANAAATNTGAGSSVPSSTVQNLDPSAVK</sequence>
<feature type="region of interest" description="Disordered" evidence="1">
    <location>
        <begin position="626"/>
        <end position="735"/>
    </location>
</feature>
<dbReference type="AlphaFoldDB" id="A0A4R8RZF3"/>
<feature type="compositionally biased region" description="Low complexity" evidence="1">
    <location>
        <begin position="381"/>
        <end position="398"/>
    </location>
</feature>
<feature type="compositionally biased region" description="Low complexity" evidence="1">
    <location>
        <begin position="703"/>
        <end position="718"/>
    </location>
</feature>
<feature type="compositionally biased region" description="Pro residues" evidence="1">
    <location>
        <begin position="497"/>
        <end position="516"/>
    </location>
</feature>
<organism evidence="2 3">
    <name type="scientific">Mycobacteroides salmoniphilum</name>
    <dbReference type="NCBI Taxonomy" id="404941"/>
    <lineage>
        <taxon>Bacteria</taxon>
        <taxon>Bacillati</taxon>
        <taxon>Actinomycetota</taxon>
        <taxon>Actinomycetes</taxon>
        <taxon>Mycobacteriales</taxon>
        <taxon>Mycobacteriaceae</taxon>
        <taxon>Mycobacteroides</taxon>
    </lineage>
</organism>
<evidence type="ECO:0000313" key="2">
    <source>
        <dbReference type="EMBL" id="TDZ77372.1"/>
    </source>
</evidence>
<evidence type="ECO:0000313" key="3">
    <source>
        <dbReference type="Proteomes" id="UP000295117"/>
    </source>
</evidence>
<comment type="caution">
    <text evidence="2">The sequence shown here is derived from an EMBL/GenBank/DDBJ whole genome shotgun (WGS) entry which is preliminary data.</text>
</comment>
<feature type="compositionally biased region" description="Gly residues" evidence="1">
    <location>
        <begin position="423"/>
        <end position="448"/>
    </location>
</feature>
<name>A0A4R8RZF3_9MYCO</name>
<proteinExistence type="predicted"/>
<feature type="region of interest" description="Disordered" evidence="1">
    <location>
        <begin position="1"/>
        <end position="65"/>
    </location>
</feature>
<dbReference type="RefSeq" id="WP_134073950.1">
    <property type="nucleotide sequence ID" value="NZ_PECH01000010.1"/>
</dbReference>
<dbReference type="EMBL" id="PECH01000010">
    <property type="protein sequence ID" value="TDZ77372.1"/>
    <property type="molecule type" value="Genomic_DNA"/>
</dbReference>
<feature type="region of interest" description="Disordered" evidence="1">
    <location>
        <begin position="381"/>
        <end position="525"/>
    </location>
</feature>
<dbReference type="Proteomes" id="UP000295117">
    <property type="component" value="Unassembled WGS sequence"/>
</dbReference>
<feature type="compositionally biased region" description="Polar residues" evidence="1">
    <location>
        <begin position="720"/>
        <end position="735"/>
    </location>
</feature>
<reference evidence="2 3" key="1">
    <citation type="journal article" date="2019" name="Sci. Rep.">
        <title>Extended insight into the Mycobacterium chelonae-abscessus complex through whole genome sequencing of Mycobacterium salmoniphilum outbreak and Mycobacterium salmoniphilum-like strains.</title>
        <authorList>
            <person name="Behra P.R.K."/>
            <person name="Das S."/>
            <person name="Pettersson B.M.F."/>
            <person name="Shirreff L."/>
            <person name="DuCote T."/>
            <person name="Jacobsson K.G."/>
            <person name="Ennis D.G."/>
            <person name="Kirsebom L.A."/>
        </authorList>
    </citation>
    <scope>NUCLEOTIDE SEQUENCE [LARGE SCALE GENOMIC DNA]</scope>
    <source>
        <strain evidence="2 3">DE 4585</strain>
    </source>
</reference>
<accession>A0A4R8RZF3</accession>
<feature type="compositionally biased region" description="Basic and acidic residues" evidence="1">
    <location>
        <begin position="458"/>
        <end position="481"/>
    </location>
</feature>